<dbReference type="GO" id="GO:0003735">
    <property type="term" value="F:structural constituent of ribosome"/>
    <property type="evidence" value="ECO:0007669"/>
    <property type="project" value="InterPro"/>
</dbReference>
<dbReference type="NCBIfam" id="TIGR00731">
    <property type="entry name" value="bL25_bact_ctc"/>
    <property type="match status" value="1"/>
</dbReference>
<comment type="subunit">
    <text evidence="5">Part of the 50S ribosomal subunit; part of the 5S rRNA/L5/L18/L25 subcomplex. Contacts the 5S rRNA. Binds to the 5S rRNA independently of L5 and L18.</text>
</comment>
<dbReference type="Proteomes" id="UP000252147">
    <property type="component" value="Unassembled WGS sequence"/>
</dbReference>
<evidence type="ECO:0000256" key="1">
    <source>
        <dbReference type="ARBA" id="ARBA00022730"/>
    </source>
</evidence>
<dbReference type="PANTHER" id="PTHR33284">
    <property type="entry name" value="RIBOSOMAL PROTEIN L25/GLN-TRNA SYNTHETASE, ANTI-CODON-BINDING DOMAIN-CONTAINING PROTEIN"/>
    <property type="match status" value="1"/>
</dbReference>
<evidence type="ECO:0000256" key="3">
    <source>
        <dbReference type="ARBA" id="ARBA00022980"/>
    </source>
</evidence>
<proteinExistence type="inferred from homology"/>
<dbReference type="Gene3D" id="2.170.120.20">
    <property type="entry name" value="Ribosomal protein L25, beta domain"/>
    <property type="match status" value="1"/>
</dbReference>
<evidence type="ECO:0000256" key="4">
    <source>
        <dbReference type="ARBA" id="ARBA00023274"/>
    </source>
</evidence>
<accession>A0A368BP81</accession>
<dbReference type="EMBL" id="QOPD01000002">
    <property type="protein sequence ID" value="RCL38704.1"/>
    <property type="molecule type" value="Genomic_DNA"/>
</dbReference>
<keyword evidence="3 5" id="KW-0689">Ribosomal protein</keyword>
<dbReference type="Pfam" id="PF01386">
    <property type="entry name" value="Ribosomal_L25p"/>
    <property type="match status" value="1"/>
</dbReference>
<keyword evidence="4 5" id="KW-0687">Ribonucleoprotein</keyword>
<feature type="compositionally biased region" description="Acidic residues" evidence="6">
    <location>
        <begin position="193"/>
        <end position="207"/>
    </location>
</feature>
<comment type="function">
    <text evidence="5">This is one of the proteins that binds to the 5S RNA in the ribosome where it forms part of the central protuberance.</text>
</comment>
<feature type="region of interest" description="Disordered" evidence="6">
    <location>
        <begin position="191"/>
        <end position="230"/>
    </location>
</feature>
<organism evidence="9 10">
    <name type="scientific">SAR86 cluster bacterium</name>
    <dbReference type="NCBI Taxonomy" id="2030880"/>
    <lineage>
        <taxon>Bacteria</taxon>
        <taxon>Pseudomonadati</taxon>
        <taxon>Pseudomonadota</taxon>
        <taxon>Gammaproteobacteria</taxon>
        <taxon>SAR86 cluster</taxon>
    </lineage>
</organism>
<reference evidence="9 10" key="1">
    <citation type="journal article" date="2018" name="Microbiome">
        <title>Fine metagenomic profile of the Mediterranean stratified and mixed water columns revealed by assembly and recruitment.</title>
        <authorList>
            <person name="Haro-Moreno J.M."/>
            <person name="Lopez-Perez M."/>
            <person name="De La Torre J.R."/>
            <person name="Picazo A."/>
            <person name="Camacho A."/>
            <person name="Rodriguez-Valera F."/>
        </authorList>
    </citation>
    <scope>NUCLEOTIDE SEQUENCE [LARGE SCALE GENOMIC DNA]</scope>
    <source>
        <strain evidence="9">MED-G83</strain>
    </source>
</reference>
<evidence type="ECO:0000256" key="5">
    <source>
        <dbReference type="HAMAP-Rule" id="MF_01334"/>
    </source>
</evidence>
<evidence type="ECO:0000259" key="7">
    <source>
        <dbReference type="Pfam" id="PF01386"/>
    </source>
</evidence>
<dbReference type="InterPro" id="IPR011035">
    <property type="entry name" value="Ribosomal_bL25/Gln-tRNA_synth"/>
</dbReference>
<dbReference type="AlphaFoldDB" id="A0A368BP81"/>
<feature type="domain" description="Large ribosomal subunit protein bL25 beta" evidence="8">
    <location>
        <begin position="99"/>
        <end position="187"/>
    </location>
</feature>
<dbReference type="InterPro" id="IPR037121">
    <property type="entry name" value="Ribosomal_bL25_C"/>
</dbReference>
<dbReference type="InterPro" id="IPR020056">
    <property type="entry name" value="Rbsml_bL25/Gln-tRNA_synth_N"/>
</dbReference>
<keyword evidence="1 5" id="KW-0699">rRNA-binding</keyword>
<comment type="caution">
    <text evidence="9">The sequence shown here is derived from an EMBL/GenBank/DDBJ whole genome shotgun (WGS) entry which is preliminary data.</text>
</comment>
<dbReference type="GO" id="GO:0022625">
    <property type="term" value="C:cytosolic large ribosomal subunit"/>
    <property type="evidence" value="ECO:0007669"/>
    <property type="project" value="TreeGrafter"/>
</dbReference>
<sequence length="230" mass="24886">MINLKVDKRDAVGGLSAKKAIADKQVPGIVYGGGKDPQPIMVQNNELIKIVSKESVFNSLVELEIGADKETVVIKEIQKHPSKNLFTHIDLQRVAEGSKVNVVVPIVLMNQEKCFGVKIEGGVINHVLQEVAVLADPINIPESIEVDMENIKSKEKVRLSSLPANESYDFPSTLKNQDPVLVSVLTAKGGALDFEDEDAEEETEDSSDGSTTDNEASGENSSDSAEEKSE</sequence>
<dbReference type="PANTHER" id="PTHR33284:SF1">
    <property type="entry name" value="RIBOSOMAL PROTEIN L25_GLN-TRNA SYNTHETASE, ANTI-CODON-BINDING DOMAIN-CONTAINING PROTEIN"/>
    <property type="match status" value="1"/>
</dbReference>
<gene>
    <name evidence="5" type="primary">rplY</name>
    <name evidence="5" type="synonym">ctc</name>
    <name evidence="9" type="ORF">DBW97_01450</name>
</gene>
<name>A0A368BP81_9GAMM</name>
<dbReference type="GO" id="GO:0006412">
    <property type="term" value="P:translation"/>
    <property type="evidence" value="ECO:0007669"/>
    <property type="project" value="UniProtKB-UniRule"/>
</dbReference>
<evidence type="ECO:0000313" key="9">
    <source>
        <dbReference type="EMBL" id="RCL38704.1"/>
    </source>
</evidence>
<evidence type="ECO:0000313" key="10">
    <source>
        <dbReference type="Proteomes" id="UP000252147"/>
    </source>
</evidence>
<protein>
    <recommendedName>
        <fullName evidence="5">Large ribosomal subunit protein bL25</fullName>
    </recommendedName>
    <alternativeName>
        <fullName evidence="5">General stress protein CTC</fullName>
    </alternativeName>
</protein>
<feature type="domain" description="Large ribosomal subunit protein bL25 L25" evidence="7">
    <location>
        <begin position="4"/>
        <end position="91"/>
    </location>
</feature>
<dbReference type="CDD" id="cd00495">
    <property type="entry name" value="Ribosomal_L25_TL5_CTC"/>
    <property type="match status" value="1"/>
</dbReference>
<dbReference type="Gene3D" id="2.40.240.10">
    <property type="entry name" value="Ribosomal Protein L25, Chain P"/>
    <property type="match status" value="1"/>
</dbReference>
<dbReference type="InterPro" id="IPR029751">
    <property type="entry name" value="Ribosomal_L25_dom"/>
</dbReference>
<evidence type="ECO:0000256" key="6">
    <source>
        <dbReference type="SAM" id="MobiDB-lite"/>
    </source>
</evidence>
<evidence type="ECO:0000259" key="8">
    <source>
        <dbReference type="Pfam" id="PF14693"/>
    </source>
</evidence>
<dbReference type="InterPro" id="IPR020057">
    <property type="entry name" value="Ribosomal_bL25_b-dom"/>
</dbReference>
<comment type="similarity">
    <text evidence="5">Belongs to the bacterial ribosomal protein bL25 family. CTC subfamily.</text>
</comment>
<feature type="compositionally biased region" description="Polar residues" evidence="6">
    <location>
        <begin position="214"/>
        <end position="223"/>
    </location>
</feature>
<dbReference type="GO" id="GO:0008097">
    <property type="term" value="F:5S rRNA binding"/>
    <property type="evidence" value="ECO:0007669"/>
    <property type="project" value="InterPro"/>
</dbReference>
<evidence type="ECO:0000256" key="2">
    <source>
        <dbReference type="ARBA" id="ARBA00022884"/>
    </source>
</evidence>
<dbReference type="HAMAP" id="MF_01334">
    <property type="entry name" value="Ribosomal_bL25_CTC"/>
    <property type="match status" value="1"/>
</dbReference>
<dbReference type="SUPFAM" id="SSF50715">
    <property type="entry name" value="Ribosomal protein L25-like"/>
    <property type="match status" value="1"/>
</dbReference>
<dbReference type="InterPro" id="IPR001021">
    <property type="entry name" value="Ribosomal_bL25_long"/>
</dbReference>
<dbReference type="InterPro" id="IPR020930">
    <property type="entry name" value="Ribosomal_uL5_bac-type"/>
</dbReference>
<dbReference type="Pfam" id="PF14693">
    <property type="entry name" value="Ribosomal_TL5_C"/>
    <property type="match status" value="1"/>
</dbReference>
<keyword evidence="2 5" id="KW-0694">RNA-binding</keyword>